<feature type="domain" description="Signal transduction histidine kinase subgroup 3 dimerisation and phosphoacceptor" evidence="11">
    <location>
        <begin position="472"/>
        <end position="544"/>
    </location>
</feature>
<keyword evidence="4" id="KW-0808">Transferase</keyword>
<feature type="transmembrane region" description="Helical" evidence="9">
    <location>
        <begin position="195"/>
        <end position="216"/>
    </location>
</feature>
<dbReference type="InterPro" id="IPR011712">
    <property type="entry name" value="Sig_transdc_His_kin_sub3_dim/P"/>
</dbReference>
<keyword evidence="3" id="KW-0597">Phosphoprotein</keyword>
<feature type="transmembrane region" description="Helical" evidence="9">
    <location>
        <begin position="81"/>
        <end position="103"/>
    </location>
</feature>
<evidence type="ECO:0000256" key="6">
    <source>
        <dbReference type="ARBA" id="ARBA00022777"/>
    </source>
</evidence>
<dbReference type="InterPro" id="IPR036890">
    <property type="entry name" value="HATPase_C_sf"/>
</dbReference>
<keyword evidence="9" id="KW-0812">Transmembrane</keyword>
<keyword evidence="13" id="KW-1185">Reference proteome</keyword>
<dbReference type="Pfam" id="PF07730">
    <property type="entry name" value="HisKA_3"/>
    <property type="match status" value="1"/>
</dbReference>
<gene>
    <name evidence="12" type="ORF">BKA15_002706</name>
</gene>
<evidence type="ECO:0000313" key="12">
    <source>
        <dbReference type="EMBL" id="NYE71377.1"/>
    </source>
</evidence>
<dbReference type="AlphaFoldDB" id="A0A7Y9I6W2"/>
<accession>A0A7Y9I6W2</accession>
<feature type="transmembrane region" description="Helical" evidence="9">
    <location>
        <begin position="254"/>
        <end position="274"/>
    </location>
</feature>
<dbReference type="GO" id="GO:0016020">
    <property type="term" value="C:membrane"/>
    <property type="evidence" value="ECO:0007669"/>
    <property type="project" value="InterPro"/>
</dbReference>
<evidence type="ECO:0000256" key="9">
    <source>
        <dbReference type="SAM" id="Phobius"/>
    </source>
</evidence>
<feature type="transmembrane region" description="Helical" evidence="9">
    <location>
        <begin position="153"/>
        <end position="171"/>
    </location>
</feature>
<dbReference type="PANTHER" id="PTHR24421:SF10">
    <property type="entry name" value="NITRATE_NITRITE SENSOR PROTEIN NARQ"/>
    <property type="match status" value="1"/>
</dbReference>
<comment type="caution">
    <text evidence="12">The sequence shown here is derived from an EMBL/GenBank/DDBJ whole genome shotgun (WGS) entry which is preliminary data.</text>
</comment>
<evidence type="ECO:0000256" key="1">
    <source>
        <dbReference type="ARBA" id="ARBA00000085"/>
    </source>
</evidence>
<dbReference type="Gene3D" id="1.20.5.1930">
    <property type="match status" value="1"/>
</dbReference>
<evidence type="ECO:0000313" key="13">
    <source>
        <dbReference type="Proteomes" id="UP000569914"/>
    </source>
</evidence>
<dbReference type="GO" id="GO:0046983">
    <property type="term" value="F:protein dimerization activity"/>
    <property type="evidence" value="ECO:0007669"/>
    <property type="project" value="InterPro"/>
</dbReference>
<feature type="domain" description="Histidine kinase/HSP90-like ATPase" evidence="10">
    <location>
        <begin position="587"/>
        <end position="672"/>
    </location>
</feature>
<dbReference type="Pfam" id="PF02518">
    <property type="entry name" value="HATPase_c"/>
    <property type="match status" value="1"/>
</dbReference>
<feature type="transmembrane region" description="Helical" evidence="9">
    <location>
        <begin position="286"/>
        <end position="307"/>
    </location>
</feature>
<protein>
    <recommendedName>
        <fullName evidence="2">histidine kinase</fullName>
        <ecNumber evidence="2">2.7.13.3</ecNumber>
    </recommendedName>
</protein>
<evidence type="ECO:0000259" key="11">
    <source>
        <dbReference type="Pfam" id="PF07730"/>
    </source>
</evidence>
<keyword evidence="8" id="KW-0902">Two-component regulatory system</keyword>
<comment type="catalytic activity">
    <reaction evidence="1">
        <text>ATP + protein L-histidine = ADP + protein N-phospho-L-histidine.</text>
        <dbReference type="EC" id="2.7.13.3"/>
    </reaction>
</comment>
<dbReference type="SUPFAM" id="SSF55874">
    <property type="entry name" value="ATPase domain of HSP90 chaperone/DNA topoisomerase II/histidine kinase"/>
    <property type="match status" value="1"/>
</dbReference>
<keyword evidence="7" id="KW-0067">ATP-binding</keyword>
<dbReference type="EC" id="2.7.13.3" evidence="2"/>
<organism evidence="12 13">
    <name type="scientific">Microlunatus parietis</name>
    <dbReference type="NCBI Taxonomy" id="682979"/>
    <lineage>
        <taxon>Bacteria</taxon>
        <taxon>Bacillati</taxon>
        <taxon>Actinomycetota</taxon>
        <taxon>Actinomycetes</taxon>
        <taxon>Propionibacteriales</taxon>
        <taxon>Propionibacteriaceae</taxon>
        <taxon>Microlunatus</taxon>
    </lineage>
</organism>
<sequence>MATPDLTADEVVRRPPPARFAALALGLLAGLLVIIAVACCVRLGWSIADALDAFVLTNAVMGLGFAGCGAVLAWHRTANPIGWLFVAGGLLQTLSAALAPAAAVAAVTGAPVELQRLMITGFGYSWTWAIGLCIPVALLIFPDGRPLSSRWRWVIIGVVITAPLFAVELGADPTPSQNGLVGYLTLPAHAELGPLWLITEVRTLIAYLLGLVSLMLRFRRGTEVARRQLLWLLLAVIIVVGALLPWSFVAGTPIFVLFSIPLIPIAVTVAVVRHQLLDIRLVVSRVLAWALLSLAVVVAYTGLVFLLDRVISEQLGRSAVATVLLVLAAAPVLHRLQRLVDRVMYGDRADPARVWSRFGAQLATDRAGLSGIAESIGRALRLPYLALEQDDTTLAGFGPAPDRPVHLPLIYDGAQVGRLAIGLRPGERRLADADRRVLDLLAAPLAVAVHATVVSAELQASRERLVEAREEERRRLRRELHDGLGPSLTGIAFTADAAANQAAGRPELTGQTELTGLLDALRRDARVALADVRRVVDDLRPPALDELGLTGAIRQRAEQLGRRADGDPIRVTLDLPDRLPPLPAAVEVAAYRIVTEALTNAVRHSCADHVLVRLGCTGRRLEVSVADDGTSGAPWQSGVGLQAMKERAAEVGGGYVAGPSSSGGRVDAWLPLGT</sequence>
<dbReference type="EMBL" id="JACCBU010000001">
    <property type="protein sequence ID" value="NYE71377.1"/>
    <property type="molecule type" value="Genomic_DNA"/>
</dbReference>
<dbReference type="RefSeq" id="WP_179751477.1">
    <property type="nucleotide sequence ID" value="NZ_JACCBU010000001.1"/>
</dbReference>
<dbReference type="GO" id="GO:0005524">
    <property type="term" value="F:ATP binding"/>
    <property type="evidence" value="ECO:0007669"/>
    <property type="project" value="UniProtKB-KW"/>
</dbReference>
<feature type="transmembrane region" description="Helical" evidence="9">
    <location>
        <begin position="53"/>
        <end position="74"/>
    </location>
</feature>
<evidence type="ECO:0000256" key="2">
    <source>
        <dbReference type="ARBA" id="ARBA00012438"/>
    </source>
</evidence>
<evidence type="ECO:0000256" key="3">
    <source>
        <dbReference type="ARBA" id="ARBA00022553"/>
    </source>
</evidence>
<keyword evidence="9" id="KW-0472">Membrane</keyword>
<dbReference type="InterPro" id="IPR003594">
    <property type="entry name" value="HATPase_dom"/>
</dbReference>
<reference evidence="12 13" key="1">
    <citation type="submission" date="2020-07" db="EMBL/GenBank/DDBJ databases">
        <title>Sequencing the genomes of 1000 actinobacteria strains.</title>
        <authorList>
            <person name="Klenk H.-P."/>
        </authorList>
    </citation>
    <scope>NUCLEOTIDE SEQUENCE [LARGE SCALE GENOMIC DNA]</scope>
    <source>
        <strain evidence="12 13">DSM 22083</strain>
    </source>
</reference>
<evidence type="ECO:0000256" key="5">
    <source>
        <dbReference type="ARBA" id="ARBA00022741"/>
    </source>
</evidence>
<dbReference type="Gene3D" id="3.30.565.10">
    <property type="entry name" value="Histidine kinase-like ATPase, C-terminal domain"/>
    <property type="match status" value="1"/>
</dbReference>
<dbReference type="InterPro" id="IPR050482">
    <property type="entry name" value="Sensor_HK_TwoCompSys"/>
</dbReference>
<dbReference type="GO" id="GO:0000155">
    <property type="term" value="F:phosphorelay sensor kinase activity"/>
    <property type="evidence" value="ECO:0007669"/>
    <property type="project" value="InterPro"/>
</dbReference>
<dbReference type="PANTHER" id="PTHR24421">
    <property type="entry name" value="NITRATE/NITRITE SENSOR PROTEIN NARX-RELATED"/>
    <property type="match status" value="1"/>
</dbReference>
<dbReference type="CDD" id="cd16917">
    <property type="entry name" value="HATPase_UhpB-NarQ-NarX-like"/>
    <property type="match status" value="1"/>
</dbReference>
<keyword evidence="5" id="KW-0547">Nucleotide-binding</keyword>
<feature type="transmembrane region" description="Helical" evidence="9">
    <location>
        <begin position="228"/>
        <end position="248"/>
    </location>
</feature>
<evidence type="ECO:0000256" key="8">
    <source>
        <dbReference type="ARBA" id="ARBA00023012"/>
    </source>
</evidence>
<feature type="transmembrane region" description="Helical" evidence="9">
    <location>
        <begin position="123"/>
        <end position="141"/>
    </location>
</feature>
<dbReference type="Proteomes" id="UP000569914">
    <property type="component" value="Unassembled WGS sequence"/>
</dbReference>
<name>A0A7Y9I6W2_9ACTN</name>
<evidence type="ECO:0000259" key="10">
    <source>
        <dbReference type="Pfam" id="PF02518"/>
    </source>
</evidence>
<evidence type="ECO:0000256" key="4">
    <source>
        <dbReference type="ARBA" id="ARBA00022679"/>
    </source>
</evidence>
<proteinExistence type="predicted"/>
<feature type="transmembrane region" description="Helical" evidence="9">
    <location>
        <begin position="20"/>
        <end position="47"/>
    </location>
</feature>
<keyword evidence="9" id="KW-1133">Transmembrane helix</keyword>
<evidence type="ECO:0000256" key="7">
    <source>
        <dbReference type="ARBA" id="ARBA00022840"/>
    </source>
</evidence>
<keyword evidence="6 12" id="KW-0418">Kinase</keyword>